<dbReference type="Proteomes" id="UP000310158">
    <property type="component" value="Unassembled WGS sequence"/>
</dbReference>
<dbReference type="EMBL" id="SGPL01000056">
    <property type="protein sequence ID" value="THH19062.1"/>
    <property type="molecule type" value="Genomic_DNA"/>
</dbReference>
<dbReference type="OrthoDB" id="3246506at2759"/>
<keyword evidence="2" id="KW-1185">Reference proteome</keyword>
<sequence length="136" mass="15797">MPQPSAFRSDLMEGMRPAITNSLQQFEPHQMRRPRFRSLHQERFHPYAGRSRTSATIDPMQTIDYGYDVNVLSRLSFAMSLIREESDDDLVRFGEVVSQLEGRPVGTRRRIAFVDLVIDFALAMLHRIRGEKDRTT</sequence>
<evidence type="ECO:0000313" key="2">
    <source>
        <dbReference type="Proteomes" id="UP000310158"/>
    </source>
</evidence>
<evidence type="ECO:0000313" key="1">
    <source>
        <dbReference type="EMBL" id="THH19062.1"/>
    </source>
</evidence>
<comment type="caution">
    <text evidence="1">The sequence shown here is derived from an EMBL/GenBank/DDBJ whole genome shotgun (WGS) entry which is preliminary data.</text>
</comment>
<accession>A0A4S4M230</accession>
<organism evidence="1 2">
    <name type="scientific">Bondarzewia mesenterica</name>
    <dbReference type="NCBI Taxonomy" id="1095465"/>
    <lineage>
        <taxon>Eukaryota</taxon>
        <taxon>Fungi</taxon>
        <taxon>Dikarya</taxon>
        <taxon>Basidiomycota</taxon>
        <taxon>Agaricomycotina</taxon>
        <taxon>Agaricomycetes</taxon>
        <taxon>Russulales</taxon>
        <taxon>Bondarzewiaceae</taxon>
        <taxon>Bondarzewia</taxon>
    </lineage>
</organism>
<gene>
    <name evidence="1" type="ORF">EW146_g2039</name>
</gene>
<protein>
    <submittedName>
        <fullName evidence="1">Uncharacterized protein</fullName>
    </submittedName>
</protein>
<dbReference type="AlphaFoldDB" id="A0A4S4M230"/>
<proteinExistence type="predicted"/>
<reference evidence="1 2" key="1">
    <citation type="submission" date="2019-02" db="EMBL/GenBank/DDBJ databases">
        <title>Genome sequencing of the rare red list fungi Bondarzewia mesenterica.</title>
        <authorList>
            <person name="Buettner E."/>
            <person name="Kellner H."/>
        </authorList>
    </citation>
    <scope>NUCLEOTIDE SEQUENCE [LARGE SCALE GENOMIC DNA]</scope>
    <source>
        <strain evidence="1 2">DSM 108281</strain>
    </source>
</reference>
<name>A0A4S4M230_9AGAM</name>